<dbReference type="PROSITE" id="PS51184">
    <property type="entry name" value="JMJC"/>
    <property type="match status" value="1"/>
</dbReference>
<evidence type="ECO:0000256" key="1">
    <source>
        <dbReference type="ARBA" id="ARBA00022723"/>
    </source>
</evidence>
<proteinExistence type="predicted"/>
<dbReference type="SUPFAM" id="SSF51197">
    <property type="entry name" value="Clavaminate synthase-like"/>
    <property type="match status" value="1"/>
</dbReference>
<dbReference type="Proteomes" id="UP000799757">
    <property type="component" value="Unassembled WGS sequence"/>
</dbReference>
<dbReference type="InterPro" id="IPR003347">
    <property type="entry name" value="JmjC_dom"/>
</dbReference>
<name>A0A6A6WNX0_9PLEO</name>
<dbReference type="EMBL" id="MU002754">
    <property type="protein sequence ID" value="KAF2785663.1"/>
    <property type="molecule type" value="Genomic_DNA"/>
</dbReference>
<dbReference type="PANTHER" id="PTHR10694:SF33">
    <property type="entry name" value="LYSINE-SPECIFIC DEMETHYLASE 5"/>
    <property type="match status" value="1"/>
</dbReference>
<dbReference type="OrthoDB" id="1678912at2759"/>
<feature type="non-terminal residue" evidence="4">
    <location>
        <position position="1"/>
    </location>
</feature>
<keyword evidence="1" id="KW-0479">Metal-binding</keyword>
<dbReference type="GO" id="GO:0006355">
    <property type="term" value="P:regulation of DNA-templated transcription"/>
    <property type="evidence" value="ECO:0007669"/>
    <property type="project" value="TreeGrafter"/>
</dbReference>
<keyword evidence="5" id="KW-1185">Reference proteome</keyword>
<dbReference type="GO" id="GO:0046872">
    <property type="term" value="F:metal ion binding"/>
    <property type="evidence" value="ECO:0007669"/>
    <property type="project" value="UniProtKB-KW"/>
</dbReference>
<accession>A0A6A6WNX0</accession>
<dbReference type="GO" id="GO:0005634">
    <property type="term" value="C:nucleus"/>
    <property type="evidence" value="ECO:0007669"/>
    <property type="project" value="TreeGrafter"/>
</dbReference>
<dbReference type="GO" id="GO:0034647">
    <property type="term" value="F:histone H3K4me/H3K4me2/H3K4me3 demethylase activity"/>
    <property type="evidence" value="ECO:0007669"/>
    <property type="project" value="TreeGrafter"/>
</dbReference>
<gene>
    <name evidence="4" type="ORF">K505DRAFT_220103</name>
</gene>
<sequence>KGNLPGINTTYWYISTCYGTPANLHMEAGKTGSANLLLAGAPKDWLFIDPHSTSKLEACLREAFPDCKSCSQFVRHLDILISPSWLRKRNITYSTVRQHPGQMMCTMVGSYHQVKNTGGNFAVAINF</sequence>
<dbReference type="PANTHER" id="PTHR10694">
    <property type="entry name" value="LYSINE-SPECIFIC DEMETHYLASE"/>
    <property type="match status" value="1"/>
</dbReference>
<reference evidence="4" key="1">
    <citation type="journal article" date="2020" name="Stud. Mycol.">
        <title>101 Dothideomycetes genomes: a test case for predicting lifestyles and emergence of pathogens.</title>
        <authorList>
            <person name="Haridas S."/>
            <person name="Albert R."/>
            <person name="Binder M."/>
            <person name="Bloem J."/>
            <person name="Labutti K."/>
            <person name="Salamov A."/>
            <person name="Andreopoulos B."/>
            <person name="Baker S."/>
            <person name="Barry K."/>
            <person name="Bills G."/>
            <person name="Bluhm B."/>
            <person name="Cannon C."/>
            <person name="Castanera R."/>
            <person name="Culley D."/>
            <person name="Daum C."/>
            <person name="Ezra D."/>
            <person name="Gonzalez J."/>
            <person name="Henrissat B."/>
            <person name="Kuo A."/>
            <person name="Liang C."/>
            <person name="Lipzen A."/>
            <person name="Lutzoni F."/>
            <person name="Magnuson J."/>
            <person name="Mondo S."/>
            <person name="Nolan M."/>
            <person name="Ohm R."/>
            <person name="Pangilinan J."/>
            <person name="Park H.-J."/>
            <person name="Ramirez L."/>
            <person name="Alfaro M."/>
            <person name="Sun H."/>
            <person name="Tritt A."/>
            <person name="Yoshinaga Y."/>
            <person name="Zwiers L.-H."/>
            <person name="Turgeon B."/>
            <person name="Goodwin S."/>
            <person name="Spatafora J."/>
            <person name="Crous P."/>
            <person name="Grigoriev I."/>
        </authorList>
    </citation>
    <scope>NUCLEOTIDE SEQUENCE</scope>
    <source>
        <strain evidence="4">CBS 109.77</strain>
    </source>
</reference>
<evidence type="ECO:0000256" key="2">
    <source>
        <dbReference type="ARBA" id="ARBA00023004"/>
    </source>
</evidence>
<dbReference type="GO" id="GO:0000785">
    <property type="term" value="C:chromatin"/>
    <property type="evidence" value="ECO:0007669"/>
    <property type="project" value="TreeGrafter"/>
</dbReference>
<keyword evidence="2" id="KW-0408">Iron</keyword>
<dbReference type="AlphaFoldDB" id="A0A6A6WNX0"/>
<evidence type="ECO:0000313" key="4">
    <source>
        <dbReference type="EMBL" id="KAF2785663.1"/>
    </source>
</evidence>
<evidence type="ECO:0000259" key="3">
    <source>
        <dbReference type="PROSITE" id="PS51184"/>
    </source>
</evidence>
<organism evidence="4 5">
    <name type="scientific">Melanomma pulvis-pyrius CBS 109.77</name>
    <dbReference type="NCBI Taxonomy" id="1314802"/>
    <lineage>
        <taxon>Eukaryota</taxon>
        <taxon>Fungi</taxon>
        <taxon>Dikarya</taxon>
        <taxon>Ascomycota</taxon>
        <taxon>Pezizomycotina</taxon>
        <taxon>Dothideomycetes</taxon>
        <taxon>Pleosporomycetidae</taxon>
        <taxon>Pleosporales</taxon>
        <taxon>Melanommataceae</taxon>
        <taxon>Melanomma</taxon>
    </lineage>
</organism>
<dbReference type="Pfam" id="PF02373">
    <property type="entry name" value="JmjC"/>
    <property type="match status" value="1"/>
</dbReference>
<feature type="domain" description="JmjC" evidence="3">
    <location>
        <begin position="1"/>
        <end position="127"/>
    </location>
</feature>
<dbReference type="SMART" id="SM00558">
    <property type="entry name" value="JmjC"/>
    <property type="match status" value="1"/>
</dbReference>
<protein>
    <submittedName>
        <fullName evidence="4">Transcription factor jumonji</fullName>
    </submittedName>
</protein>
<feature type="non-terminal residue" evidence="4">
    <location>
        <position position="127"/>
    </location>
</feature>
<dbReference type="Gene3D" id="2.60.120.650">
    <property type="entry name" value="Cupin"/>
    <property type="match status" value="1"/>
</dbReference>
<evidence type="ECO:0000313" key="5">
    <source>
        <dbReference type="Proteomes" id="UP000799757"/>
    </source>
</evidence>